<protein>
    <submittedName>
        <fullName evidence="2">Uncharacterized protein</fullName>
    </submittedName>
</protein>
<evidence type="ECO:0000313" key="2">
    <source>
        <dbReference type="EMBL" id="CAD0003202.1"/>
    </source>
</evidence>
<name>A0A6V6YWY4_9FLAO</name>
<organism evidence="2 3">
    <name type="scientific">Flavobacterium salmonis</name>
    <dbReference type="NCBI Taxonomy" id="2654844"/>
    <lineage>
        <taxon>Bacteria</taxon>
        <taxon>Pseudomonadati</taxon>
        <taxon>Bacteroidota</taxon>
        <taxon>Flavobacteriia</taxon>
        <taxon>Flavobacteriales</taxon>
        <taxon>Flavobacteriaceae</taxon>
        <taxon>Flavobacterium</taxon>
    </lineage>
</organism>
<keyword evidence="1" id="KW-0812">Transmembrane</keyword>
<reference evidence="2 3" key="1">
    <citation type="submission" date="2020-06" db="EMBL/GenBank/DDBJ databases">
        <authorList>
            <person name="Criscuolo A."/>
        </authorList>
    </citation>
    <scope>NUCLEOTIDE SEQUENCE [LARGE SCALE GENOMIC DNA]</scope>
    <source>
        <strain evidence="3">CIP 111411</strain>
    </source>
</reference>
<gene>
    <name evidence="2" type="ORF">FLAT13_01539</name>
</gene>
<evidence type="ECO:0000256" key="1">
    <source>
        <dbReference type="SAM" id="Phobius"/>
    </source>
</evidence>
<proteinExistence type="predicted"/>
<sequence>MYNTEPSKYSTDFYRFLKNKDDNRLSVKKLFYYIFAIIIVVTIGQIIAKNSDPYKSDNIENEKFIKAKIKPQIIFDTIILPMKQTRFNTYFAIQLIDGSVYRLNLINSKNKNKIVKNAIIEKKANDKTFEIINNNIRYKFEINELDNFGTRIFLFLASIFVSLIGIPLWFKQNELEKEYEKNNRYR</sequence>
<keyword evidence="1" id="KW-0472">Membrane</keyword>
<dbReference type="AlphaFoldDB" id="A0A6V6YWY4"/>
<dbReference type="RefSeq" id="WP_180908502.1">
    <property type="nucleotide sequence ID" value="NZ_CAIJDP010000062.1"/>
</dbReference>
<accession>A0A6V6YWY4</accession>
<feature type="transmembrane region" description="Helical" evidence="1">
    <location>
        <begin position="152"/>
        <end position="170"/>
    </location>
</feature>
<feature type="transmembrane region" description="Helical" evidence="1">
    <location>
        <begin position="30"/>
        <end position="48"/>
    </location>
</feature>
<dbReference type="Proteomes" id="UP000530060">
    <property type="component" value="Unassembled WGS sequence"/>
</dbReference>
<keyword evidence="1" id="KW-1133">Transmembrane helix</keyword>
<comment type="caution">
    <text evidence="2">The sequence shown here is derived from an EMBL/GenBank/DDBJ whole genome shotgun (WGS) entry which is preliminary data.</text>
</comment>
<keyword evidence="3" id="KW-1185">Reference proteome</keyword>
<dbReference type="EMBL" id="CAIJDP010000062">
    <property type="protein sequence ID" value="CAD0003202.1"/>
    <property type="molecule type" value="Genomic_DNA"/>
</dbReference>
<evidence type="ECO:0000313" key="3">
    <source>
        <dbReference type="Proteomes" id="UP000530060"/>
    </source>
</evidence>